<keyword evidence="2" id="KW-1185">Reference proteome</keyword>
<reference evidence="2" key="1">
    <citation type="journal article" date="2024" name="Front. Bioeng. Biotechnol.">
        <title>Genome-scale model development and genomic sequencing of the oleaginous clade Lipomyces.</title>
        <authorList>
            <person name="Czajka J.J."/>
            <person name="Han Y."/>
            <person name="Kim J."/>
            <person name="Mondo S.J."/>
            <person name="Hofstad B.A."/>
            <person name="Robles A."/>
            <person name="Haridas S."/>
            <person name="Riley R."/>
            <person name="LaButti K."/>
            <person name="Pangilinan J."/>
            <person name="Andreopoulos W."/>
            <person name="Lipzen A."/>
            <person name="Yan J."/>
            <person name="Wang M."/>
            <person name="Ng V."/>
            <person name="Grigoriev I.V."/>
            <person name="Spatafora J.W."/>
            <person name="Magnuson J.K."/>
            <person name="Baker S.E."/>
            <person name="Pomraning K.R."/>
        </authorList>
    </citation>
    <scope>NUCLEOTIDE SEQUENCE [LARGE SCALE GENOMIC DNA]</scope>
    <source>
        <strain evidence="2">CBS 7786</strain>
    </source>
</reference>
<dbReference type="Proteomes" id="UP001433508">
    <property type="component" value="Unassembled WGS sequence"/>
</dbReference>
<organism evidence="1 2">
    <name type="scientific">Lipomyces kononenkoae</name>
    <name type="common">Yeast</name>
    <dbReference type="NCBI Taxonomy" id="34357"/>
    <lineage>
        <taxon>Eukaryota</taxon>
        <taxon>Fungi</taxon>
        <taxon>Dikarya</taxon>
        <taxon>Ascomycota</taxon>
        <taxon>Saccharomycotina</taxon>
        <taxon>Lipomycetes</taxon>
        <taxon>Lipomycetales</taxon>
        <taxon>Lipomycetaceae</taxon>
        <taxon>Lipomyces</taxon>
    </lineage>
</organism>
<sequence length="585" mass="65194">MSFLLEPLSIPGLEDTLAFGFPLADLIPRHFNNTATLTATTSDNKPIPVSHCKSLNATRTGNWSSLATWAVKTVANFLVRPRNAAVPRAAVDISNRPDPVKSSALSVYSPFWDIVKSQPRNSSFTHLTTSLSLFHRSRHMHYGMPSPYLYSRLRLLSCLYGIGFAAGTLAICSNNPLLPCLDLPDVHIQSSRRLHIIGDSYNYVSGDKNCGTHLSTANNALLKTNLYSDVIVFFPRSNPWLLPDNRPLIGPTGINWVKRRHHLFNTLVQLNLDQTKNTPNNRAIRMNSSSTPSRHIIYFSQAYTDFGCLSGLRTHLGRAKFLPLDLNRTQASPSPTSTSKLSEYMQHVKMAGTVLDSVTPSSDTDVDSIFDDDGTVTDNSPLDTPTCEADLVDYFGGENEANHCHRRGSRIANHASKMKTKNTPEITLAITDVDQTANSPHLLQTQTFPTKRPNKVGVISTDMKETTNVQDADGNSPAHPESLPRRQRGKYIAPKDEEIPEGLSLSQIYSEMGGFMFQHLDTTPGLRLLFSTRDHRKGSKHIKEEVKIMYDTITRHRALGYDEQSIADLAVHEVYAWRDDHMMAK</sequence>
<evidence type="ECO:0000313" key="2">
    <source>
        <dbReference type="Proteomes" id="UP001433508"/>
    </source>
</evidence>
<dbReference type="EMBL" id="MU971336">
    <property type="protein sequence ID" value="KAK9241089.1"/>
    <property type="molecule type" value="Genomic_DNA"/>
</dbReference>
<accession>A0ACC3TBE2</accession>
<gene>
    <name evidence="1" type="ORF">V1525DRAFT_393668</name>
</gene>
<evidence type="ECO:0000313" key="1">
    <source>
        <dbReference type="EMBL" id="KAK9241089.1"/>
    </source>
</evidence>
<protein>
    <submittedName>
        <fullName evidence="1">Uncharacterized protein</fullName>
    </submittedName>
</protein>
<proteinExistence type="predicted"/>
<comment type="caution">
    <text evidence="1">The sequence shown here is derived from an EMBL/GenBank/DDBJ whole genome shotgun (WGS) entry which is preliminary data.</text>
</comment>
<name>A0ACC3TBE2_LIPKO</name>